<reference evidence="1 2" key="1">
    <citation type="journal article" date="2011" name="PLoS Genet.">
        <title>Comparative genomic analysis of human fungal pathogens causing paracoccidioidomycosis.</title>
        <authorList>
            <person name="Desjardins C.A."/>
            <person name="Champion M.D."/>
            <person name="Holder J.W."/>
            <person name="Muszewska A."/>
            <person name="Goldberg J."/>
            <person name="Bailao A.M."/>
            <person name="Brigido M.M."/>
            <person name="Ferreira M.E."/>
            <person name="Garcia A.M."/>
            <person name="Grynberg M."/>
            <person name="Gujja S."/>
            <person name="Heiman D.I."/>
            <person name="Henn M.R."/>
            <person name="Kodira C.D."/>
            <person name="Leon-Narvaez H."/>
            <person name="Longo L.V."/>
            <person name="Ma L.J."/>
            <person name="Malavazi I."/>
            <person name="Matsuo A.L."/>
            <person name="Morais F.V."/>
            <person name="Pereira M."/>
            <person name="Rodriguez-Brito S."/>
            <person name="Sakthikumar S."/>
            <person name="Salem-Izacc S.M."/>
            <person name="Sykes S.M."/>
            <person name="Teixeira M.M."/>
            <person name="Vallejo M.C."/>
            <person name="Walter M.E."/>
            <person name="Yandava C."/>
            <person name="Young S."/>
            <person name="Zeng Q."/>
            <person name="Zucker J."/>
            <person name="Felipe M.S."/>
            <person name="Goldman G.H."/>
            <person name="Haas B.J."/>
            <person name="McEwen J.G."/>
            <person name="Nino-Vega G."/>
            <person name="Puccia R."/>
            <person name="San-Blas G."/>
            <person name="Soares C.M."/>
            <person name="Birren B.W."/>
            <person name="Cuomo C.A."/>
        </authorList>
    </citation>
    <scope>NUCLEOTIDE SEQUENCE [LARGE SCALE GENOMIC DNA]</scope>
    <source>
        <strain evidence="2">ATCC MYA-826 / Pb01</strain>
    </source>
</reference>
<protein>
    <submittedName>
        <fullName evidence="1">Uncharacterized protein</fullName>
    </submittedName>
</protein>
<accession>A0A0A2VK82</accession>
<evidence type="ECO:0000313" key="1">
    <source>
        <dbReference type="EMBL" id="KGQ01299.1"/>
    </source>
</evidence>
<dbReference type="KEGG" id="pbl:PAAG_11975"/>
<dbReference type="EMBL" id="KN294004">
    <property type="protein sequence ID" value="KGQ01299.1"/>
    <property type="molecule type" value="Genomic_DNA"/>
</dbReference>
<dbReference type="RefSeq" id="XP_015702835.1">
    <property type="nucleotide sequence ID" value="XM_015847532.1"/>
</dbReference>
<dbReference type="HOGENOM" id="CLU_1768662_0_0_1"/>
<proteinExistence type="predicted"/>
<gene>
    <name evidence="1" type="ORF">PAAG_11975</name>
</gene>
<sequence>MAARFRKYECSQPLMSTSLLLLEAKALEVEQFRFEVRCLVRLISEGLSTMRHLIRCSVRPSRGVPKSCPGVKTAEPPTGFPELLYTQRRLCPPIDHSPRAFPSLSSACVWEQVRQAEGQSPCSKINLRRSLQYIELVAKYDRPHLNS</sequence>
<dbReference type="VEuPathDB" id="FungiDB:PAAG_11975"/>
<dbReference type="GeneID" id="26970786"/>
<dbReference type="Proteomes" id="UP000002059">
    <property type="component" value="Partially assembled WGS sequence"/>
</dbReference>
<dbReference type="AlphaFoldDB" id="A0A0A2VK82"/>
<evidence type="ECO:0000313" key="2">
    <source>
        <dbReference type="Proteomes" id="UP000002059"/>
    </source>
</evidence>
<dbReference type="eggNOG" id="KOG3566">
    <property type="taxonomic scope" value="Eukaryota"/>
</dbReference>
<keyword evidence="2" id="KW-1185">Reference proteome</keyword>
<organism evidence="1 2">
    <name type="scientific">Paracoccidioides lutzii (strain ATCC MYA-826 / Pb01)</name>
    <name type="common">Paracoccidioides brasiliensis</name>
    <dbReference type="NCBI Taxonomy" id="502779"/>
    <lineage>
        <taxon>Eukaryota</taxon>
        <taxon>Fungi</taxon>
        <taxon>Dikarya</taxon>
        <taxon>Ascomycota</taxon>
        <taxon>Pezizomycotina</taxon>
        <taxon>Eurotiomycetes</taxon>
        <taxon>Eurotiomycetidae</taxon>
        <taxon>Onygenales</taxon>
        <taxon>Ajellomycetaceae</taxon>
        <taxon>Paracoccidioides</taxon>
    </lineage>
</organism>
<name>A0A0A2VK82_PARBA</name>